<name>A0A9P7GBD9_9AGAR</name>
<keyword evidence="6" id="KW-1185">Reference proteome</keyword>
<dbReference type="GO" id="GO:0006887">
    <property type="term" value="P:exocytosis"/>
    <property type="evidence" value="ECO:0007669"/>
    <property type="project" value="TreeGrafter"/>
</dbReference>
<dbReference type="GO" id="GO:0070319">
    <property type="term" value="C:Golgi to plasma membrane transport vesicle"/>
    <property type="evidence" value="ECO:0007669"/>
    <property type="project" value="TreeGrafter"/>
</dbReference>
<dbReference type="AlphaFoldDB" id="A0A9P7GBD9"/>
<dbReference type="PANTHER" id="PTHR14430:SF0">
    <property type="entry name" value="SEC2P DOMAIN-CONTAINING PROTEIN"/>
    <property type="match status" value="1"/>
</dbReference>
<feature type="compositionally biased region" description="Low complexity" evidence="3">
    <location>
        <begin position="593"/>
        <end position="628"/>
    </location>
</feature>
<protein>
    <recommendedName>
        <fullName evidence="4">GDP/GTP exchange factor Sec2 N-terminal domain-containing protein</fullName>
    </recommendedName>
</protein>
<dbReference type="InterPro" id="IPR009449">
    <property type="entry name" value="Sec2_N"/>
</dbReference>
<feature type="region of interest" description="Disordered" evidence="3">
    <location>
        <begin position="326"/>
        <end position="752"/>
    </location>
</feature>
<dbReference type="EMBL" id="JABCKV010000017">
    <property type="protein sequence ID" value="KAG5646746.1"/>
    <property type="molecule type" value="Genomic_DNA"/>
</dbReference>
<feature type="compositionally biased region" description="Basic and acidic residues" evidence="3">
    <location>
        <begin position="729"/>
        <end position="752"/>
    </location>
</feature>
<dbReference type="Gene3D" id="6.10.140.910">
    <property type="match status" value="1"/>
</dbReference>
<evidence type="ECO:0000256" key="3">
    <source>
        <dbReference type="SAM" id="MobiDB-lite"/>
    </source>
</evidence>
<dbReference type="PANTHER" id="PTHR14430">
    <property type="entry name" value="RABIN3-RELATED"/>
    <property type="match status" value="1"/>
</dbReference>
<feature type="compositionally biased region" description="Polar residues" evidence="3">
    <location>
        <begin position="564"/>
        <end position="573"/>
    </location>
</feature>
<dbReference type="SUPFAM" id="SSF144284">
    <property type="entry name" value="Sec2 N-terminal region"/>
    <property type="match status" value="1"/>
</dbReference>
<accession>A0A9P7GBD9</accession>
<keyword evidence="1 2" id="KW-0175">Coiled coil</keyword>
<feature type="compositionally biased region" description="Basic and acidic residues" evidence="3">
    <location>
        <begin position="534"/>
        <end position="555"/>
    </location>
</feature>
<evidence type="ECO:0000313" key="5">
    <source>
        <dbReference type="EMBL" id="KAG5646746.1"/>
    </source>
</evidence>
<feature type="domain" description="GDP/GTP exchange factor Sec2 N-terminal" evidence="4">
    <location>
        <begin position="98"/>
        <end position="229"/>
    </location>
</feature>
<dbReference type="InterPro" id="IPR040351">
    <property type="entry name" value="RAB3IL/RAB3IP/Sec2"/>
</dbReference>
<comment type="caution">
    <text evidence="5">The sequence shown here is derived from an EMBL/GenBank/DDBJ whole genome shotgun (WGS) entry which is preliminary data.</text>
</comment>
<dbReference type="GO" id="GO:0005085">
    <property type="term" value="F:guanyl-nucleotide exchange factor activity"/>
    <property type="evidence" value="ECO:0007669"/>
    <property type="project" value="InterPro"/>
</dbReference>
<dbReference type="Pfam" id="PF06428">
    <property type="entry name" value="Sec2p"/>
    <property type="match status" value="1"/>
</dbReference>
<evidence type="ECO:0000256" key="1">
    <source>
        <dbReference type="ARBA" id="ARBA00023054"/>
    </source>
</evidence>
<dbReference type="Proteomes" id="UP000775547">
    <property type="component" value="Unassembled WGS sequence"/>
</dbReference>
<feature type="compositionally biased region" description="Basic and acidic residues" evidence="3">
    <location>
        <begin position="653"/>
        <end position="662"/>
    </location>
</feature>
<evidence type="ECO:0000259" key="4">
    <source>
        <dbReference type="Pfam" id="PF06428"/>
    </source>
</evidence>
<dbReference type="GO" id="GO:0051286">
    <property type="term" value="C:cell tip"/>
    <property type="evidence" value="ECO:0007669"/>
    <property type="project" value="TreeGrafter"/>
</dbReference>
<evidence type="ECO:0000313" key="6">
    <source>
        <dbReference type="Proteomes" id="UP000775547"/>
    </source>
</evidence>
<reference evidence="5" key="1">
    <citation type="submission" date="2020-07" db="EMBL/GenBank/DDBJ databases">
        <authorList>
            <person name="Nieuwenhuis M."/>
            <person name="Van De Peppel L.J.J."/>
        </authorList>
    </citation>
    <scope>NUCLEOTIDE SEQUENCE</scope>
    <source>
        <strain evidence="5">AP01</strain>
        <tissue evidence="5">Mycelium</tissue>
    </source>
</reference>
<organism evidence="5 6">
    <name type="scientific">Asterophora parasitica</name>
    <dbReference type="NCBI Taxonomy" id="117018"/>
    <lineage>
        <taxon>Eukaryota</taxon>
        <taxon>Fungi</taxon>
        <taxon>Dikarya</taxon>
        <taxon>Basidiomycota</taxon>
        <taxon>Agaricomycotina</taxon>
        <taxon>Agaricomycetes</taxon>
        <taxon>Agaricomycetidae</taxon>
        <taxon>Agaricales</taxon>
        <taxon>Tricholomatineae</taxon>
        <taxon>Lyophyllaceae</taxon>
        <taxon>Asterophora</taxon>
    </lineage>
</organism>
<feature type="compositionally biased region" description="Acidic residues" evidence="3">
    <location>
        <begin position="705"/>
        <end position="722"/>
    </location>
</feature>
<dbReference type="OrthoDB" id="1748564at2759"/>
<sequence length="781" mass="83701">MAKASGLEDLQKGKTSEETLEVIPEVERVADTPKINGASTTNGLVGTTTTHALKRHRTRSDPDAQDMVIASLRSQIQDLFSQVTQLNTKLVNSYDRVSDLEDDLHVASATVRSSTLKISQLELERTQHLSALNTGLLVEKSHVTSELNRLMEKATEEAAQRGQAESARRDIEKDLDDLSATLFGQANTMVAEARFAQHLSEQKVAEAERALKGAEEAVGVMQQQMQALQSDKEEAEERAEKALVAMGKGKHTERRESPTFSIRLLSSHLPYQEFLLFVAHLRSIHISSPQPPAITTLLPLPFLTRLLNEDSIIEKVWEEEVPTLLPPTIATSPTTEKPPVPPRRRGLWGMASALGERATSWGGEGDKDKAKKAAPAAPEAKPTELRRLPPPPPPIHPTVKEADVPVRRNLPPPLPKRSEVRHQATSAEKTPPESTPTTHAIAPTADEPSPTPAHKEPALPPRPPRRPITPESVPLPDSRPPTPLVAPVPAPAAIATGSPVPPPLPRRAAARASRVIADGAVSRPATPQASEPIAESKEEDFTAAKVEPTETKADVEAEVATSPVDESNGASEQASEEGPALTPGGDPAPPADTPVAVDESAAKVASEDVSSSSEASPGSEGEVSAEASTVTEPTAKEGVNGEEAVVDAPAVKNEPEAKKVADGADSSPEGVNAGTASPEEVAPPPYGEEKQALAEPEKEKKDEEAKDGEETEPAASEVESEETSAVVARDTKSDDQSEKKAEDDKEAYIGDTTWEERTWKEIVRLKEEMFWARIGGVRQSE</sequence>
<evidence type="ECO:0000256" key="2">
    <source>
        <dbReference type="SAM" id="Coils"/>
    </source>
</evidence>
<feature type="compositionally biased region" description="Pro residues" evidence="3">
    <location>
        <begin position="477"/>
        <end position="490"/>
    </location>
</feature>
<feature type="region of interest" description="Disordered" evidence="3">
    <location>
        <begin position="1"/>
        <end position="21"/>
    </location>
</feature>
<reference evidence="5" key="2">
    <citation type="submission" date="2021-10" db="EMBL/GenBank/DDBJ databases">
        <title>Phylogenomics reveals ancestral predisposition of the termite-cultivated fungus Termitomyces towards a domesticated lifestyle.</title>
        <authorList>
            <person name="Auxier B."/>
            <person name="Grum-Grzhimaylo A."/>
            <person name="Cardenas M.E."/>
            <person name="Lodge J.D."/>
            <person name="Laessoe T."/>
            <person name="Pedersen O."/>
            <person name="Smith M.E."/>
            <person name="Kuyper T.W."/>
            <person name="Franco-Molano E.A."/>
            <person name="Baroni T.J."/>
            <person name="Aanen D.K."/>
        </authorList>
    </citation>
    <scope>NUCLEOTIDE SEQUENCE</scope>
    <source>
        <strain evidence="5">AP01</strain>
        <tissue evidence="5">Mycelium</tissue>
    </source>
</reference>
<proteinExistence type="predicted"/>
<feature type="coiled-coil region" evidence="2">
    <location>
        <begin position="161"/>
        <end position="245"/>
    </location>
</feature>
<gene>
    <name evidence="5" type="ORF">DXG03_002428</name>
</gene>
<feature type="compositionally biased region" description="Basic and acidic residues" evidence="3">
    <location>
        <begin position="687"/>
        <end position="704"/>
    </location>
</feature>